<name>A0A1P8UN92_9RHOB</name>
<evidence type="ECO:0000256" key="6">
    <source>
        <dbReference type="ARBA" id="ARBA00023002"/>
    </source>
</evidence>
<geneLocation type="plasmid" evidence="12">
    <name>ppaby1</name>
</geneLocation>
<evidence type="ECO:0000256" key="7">
    <source>
        <dbReference type="RuleBase" id="RU362125"/>
    </source>
</evidence>
<dbReference type="FunFam" id="2.40.110.10:FF:000002">
    <property type="entry name" value="Acyl-CoA dehydrogenase fadE12"/>
    <property type="match status" value="1"/>
</dbReference>
<proteinExistence type="inferred from homology"/>
<dbReference type="Proteomes" id="UP000187059">
    <property type="component" value="Plasmid pPABY1"/>
</dbReference>
<keyword evidence="4 7" id="KW-0285">Flavoprotein</keyword>
<dbReference type="Gene3D" id="1.20.140.10">
    <property type="entry name" value="Butyryl-CoA Dehydrogenase, subunit A, domain 3"/>
    <property type="match status" value="1"/>
</dbReference>
<dbReference type="GO" id="GO:0033539">
    <property type="term" value="P:fatty acid beta-oxidation using acyl-CoA dehydrogenase"/>
    <property type="evidence" value="ECO:0007669"/>
    <property type="project" value="TreeGrafter"/>
</dbReference>
<keyword evidence="6 7" id="KW-0560">Oxidoreductase</keyword>
<dbReference type="Gene3D" id="2.40.110.10">
    <property type="entry name" value="Butyryl-CoA Dehydrogenase, subunit A, domain 2"/>
    <property type="match status" value="1"/>
</dbReference>
<dbReference type="Gene3D" id="1.10.540.10">
    <property type="entry name" value="Acyl-CoA dehydrogenase/oxidase, N-terminal domain"/>
    <property type="match status" value="1"/>
</dbReference>
<accession>A0A1P8UN92</accession>
<evidence type="ECO:0000259" key="10">
    <source>
        <dbReference type="Pfam" id="PF02771"/>
    </source>
</evidence>
<dbReference type="InterPro" id="IPR037069">
    <property type="entry name" value="AcylCoA_DH/ox_N_sf"/>
</dbReference>
<dbReference type="SUPFAM" id="SSF47203">
    <property type="entry name" value="Acyl-CoA dehydrogenase C-terminal domain-like"/>
    <property type="match status" value="1"/>
</dbReference>
<dbReference type="InterPro" id="IPR009075">
    <property type="entry name" value="AcylCo_DH/oxidase_C"/>
</dbReference>
<dbReference type="InterPro" id="IPR009100">
    <property type="entry name" value="AcylCoA_DH/oxidase_NM_dom_sf"/>
</dbReference>
<evidence type="ECO:0000256" key="2">
    <source>
        <dbReference type="ARBA" id="ARBA00009347"/>
    </source>
</evidence>
<dbReference type="PANTHER" id="PTHR48083:SF13">
    <property type="entry name" value="ACYL-COA DEHYDROGENASE FAMILY MEMBER 11"/>
    <property type="match status" value="1"/>
</dbReference>
<feature type="domain" description="Acyl-CoA dehydrogenase/oxidase N-terminal" evidence="10">
    <location>
        <begin position="7"/>
        <end position="129"/>
    </location>
</feature>
<gene>
    <name evidence="11" type="ORF">Ga0080574_TMP511</name>
</gene>
<evidence type="ECO:0000259" key="8">
    <source>
        <dbReference type="Pfam" id="PF00441"/>
    </source>
</evidence>
<sequence length="416" mass="46368">MDFDYSERTETYRRQLSDFMEAHVLPANHRYHALAGQGIYPLDVIEPLKARAHAQGLWNLFMPELEESDPGTRLSNLEYAPLAEIMGRVPWSSEVFNCSAPDTGNMEILKRFATPEQKARWLDPLMTGEIRSIVGLTEPDTASSDLTNLATTILPDGDHYIVNGRKWFSTGAKHPNAKLAIVFGISDTDEDADPHRKHSFILVPMDAPGVEVVRDVPIMHHHAPEGHCEVLFRNVRVPADAMLGQPGDGFMLAQARLGPGRIHHCMRTIGQCELALELMCSRALERRTFGKALADNANIQDWIATSRMEIDAARLLMLQTAFRMDRDGARAARVDVSAIKVTAARLQTQVLDRAIQVFGAAGLTPDTPLSFLWTWGRAMRFLDGPDEVHMRVIARNELKKAKGAAGANLWHFVPPQ</sequence>
<dbReference type="InterPro" id="IPR050741">
    <property type="entry name" value="Acyl-CoA_dehydrogenase"/>
</dbReference>
<dbReference type="InterPro" id="IPR006091">
    <property type="entry name" value="Acyl-CoA_Oxase/DH_mid-dom"/>
</dbReference>
<dbReference type="EC" id="1.3.8.7" evidence="11"/>
<feature type="domain" description="Acyl-CoA dehydrogenase/oxidase C-terminal" evidence="8">
    <location>
        <begin position="247"/>
        <end position="396"/>
    </location>
</feature>
<evidence type="ECO:0000256" key="4">
    <source>
        <dbReference type="ARBA" id="ARBA00022630"/>
    </source>
</evidence>
<keyword evidence="5 7" id="KW-0274">FAD</keyword>
<comment type="subunit">
    <text evidence="3">Homodimer.</text>
</comment>
<dbReference type="GO" id="GO:0050660">
    <property type="term" value="F:flavin adenine dinucleotide binding"/>
    <property type="evidence" value="ECO:0007669"/>
    <property type="project" value="InterPro"/>
</dbReference>
<dbReference type="RefSeq" id="WP_076695020.1">
    <property type="nucleotide sequence ID" value="NZ_CP015091.1"/>
</dbReference>
<evidence type="ECO:0000259" key="9">
    <source>
        <dbReference type="Pfam" id="PF02770"/>
    </source>
</evidence>
<evidence type="ECO:0000313" key="11">
    <source>
        <dbReference type="EMBL" id="APZ50845.1"/>
    </source>
</evidence>
<dbReference type="GO" id="GO:0005737">
    <property type="term" value="C:cytoplasm"/>
    <property type="evidence" value="ECO:0007669"/>
    <property type="project" value="TreeGrafter"/>
</dbReference>
<feature type="domain" description="Acyl-CoA oxidase/dehydrogenase middle" evidence="9">
    <location>
        <begin position="135"/>
        <end position="235"/>
    </location>
</feature>
<evidence type="ECO:0000256" key="1">
    <source>
        <dbReference type="ARBA" id="ARBA00001974"/>
    </source>
</evidence>
<dbReference type="KEGG" id="paby:Ga0080574_TMP511"/>
<dbReference type="InterPro" id="IPR013786">
    <property type="entry name" value="AcylCoA_DH/ox_N"/>
</dbReference>
<dbReference type="EMBL" id="CP015091">
    <property type="protein sequence ID" value="APZ50845.1"/>
    <property type="molecule type" value="Genomic_DNA"/>
</dbReference>
<dbReference type="GO" id="GO:0070991">
    <property type="term" value="F:medium-chain fatty acyl-CoA dehydrogenase activity"/>
    <property type="evidence" value="ECO:0007669"/>
    <property type="project" value="UniProtKB-EC"/>
</dbReference>
<reference evidence="11 12" key="1">
    <citation type="submission" date="2016-04" db="EMBL/GenBank/DDBJ databases">
        <title>Deep-sea bacteria in the southern Pacific.</title>
        <authorList>
            <person name="Tang K."/>
        </authorList>
    </citation>
    <scope>NUCLEOTIDE SEQUENCE [LARGE SCALE GENOMIC DNA]</scope>
    <source>
        <strain evidence="11 12">JLT2014</strain>
        <plasmid evidence="12">ppaby1</plasmid>
    </source>
</reference>
<dbReference type="Pfam" id="PF02770">
    <property type="entry name" value="Acyl-CoA_dh_M"/>
    <property type="match status" value="1"/>
</dbReference>
<evidence type="ECO:0000256" key="3">
    <source>
        <dbReference type="ARBA" id="ARBA00011738"/>
    </source>
</evidence>
<protein>
    <submittedName>
        <fullName evidence="11">Acyl-CoA dehydrogenase</fullName>
        <ecNumber evidence="11">1.3.8.7</ecNumber>
    </submittedName>
</protein>
<evidence type="ECO:0000313" key="12">
    <source>
        <dbReference type="Proteomes" id="UP000187059"/>
    </source>
</evidence>
<dbReference type="SUPFAM" id="SSF56645">
    <property type="entry name" value="Acyl-CoA dehydrogenase NM domain-like"/>
    <property type="match status" value="1"/>
</dbReference>
<dbReference type="InterPro" id="IPR046373">
    <property type="entry name" value="Acyl-CoA_Oxase/DH_mid-dom_sf"/>
</dbReference>
<organism evidence="11 12">
    <name type="scientific">Salipiger abyssi</name>
    <dbReference type="NCBI Taxonomy" id="1250539"/>
    <lineage>
        <taxon>Bacteria</taxon>
        <taxon>Pseudomonadati</taxon>
        <taxon>Pseudomonadota</taxon>
        <taxon>Alphaproteobacteria</taxon>
        <taxon>Rhodobacterales</taxon>
        <taxon>Roseobacteraceae</taxon>
        <taxon>Salipiger</taxon>
    </lineage>
</organism>
<dbReference type="AlphaFoldDB" id="A0A1P8UN92"/>
<dbReference type="PANTHER" id="PTHR48083">
    <property type="entry name" value="MEDIUM-CHAIN SPECIFIC ACYL-COA DEHYDROGENASE, MITOCHONDRIAL-RELATED"/>
    <property type="match status" value="1"/>
</dbReference>
<dbReference type="Pfam" id="PF00441">
    <property type="entry name" value="Acyl-CoA_dh_1"/>
    <property type="match status" value="1"/>
</dbReference>
<dbReference type="OrthoDB" id="9775090at2"/>
<evidence type="ECO:0000256" key="5">
    <source>
        <dbReference type="ARBA" id="ARBA00022827"/>
    </source>
</evidence>
<dbReference type="InterPro" id="IPR036250">
    <property type="entry name" value="AcylCo_DH-like_C"/>
</dbReference>
<dbReference type="Pfam" id="PF02771">
    <property type="entry name" value="Acyl-CoA_dh_N"/>
    <property type="match status" value="1"/>
</dbReference>
<comment type="cofactor">
    <cofactor evidence="1 7">
        <name>FAD</name>
        <dbReference type="ChEBI" id="CHEBI:57692"/>
    </cofactor>
</comment>
<keyword evidence="12" id="KW-1185">Reference proteome</keyword>
<comment type="similarity">
    <text evidence="2 7">Belongs to the acyl-CoA dehydrogenase family.</text>
</comment>
<keyword evidence="11" id="KW-0614">Plasmid</keyword>